<evidence type="ECO:0000313" key="4">
    <source>
        <dbReference type="Proteomes" id="UP000053352"/>
    </source>
</evidence>
<keyword evidence="4" id="KW-1185">Reference proteome</keyword>
<protein>
    <submittedName>
        <fullName evidence="3">AsnC family transcriptional regulator</fullName>
    </submittedName>
</protein>
<evidence type="ECO:0000256" key="1">
    <source>
        <dbReference type="ARBA" id="ARBA00029440"/>
    </source>
</evidence>
<comment type="pathway">
    <text evidence="1">Amino-acid biosynthesis.</text>
</comment>
<dbReference type="Proteomes" id="UP000053352">
    <property type="component" value="Unassembled WGS sequence"/>
</dbReference>
<evidence type="ECO:0000313" key="3">
    <source>
        <dbReference type="EMBL" id="KSW11753.1"/>
    </source>
</evidence>
<dbReference type="InterPro" id="IPR019887">
    <property type="entry name" value="Tscrpt_reg_AsnC/Lrp_C"/>
</dbReference>
<name>A0A0V8RUK5_PYROC</name>
<organism evidence="3 4">
    <name type="scientific">Pyrodictium occultum</name>
    <dbReference type="NCBI Taxonomy" id="2309"/>
    <lineage>
        <taxon>Archaea</taxon>
        <taxon>Thermoproteota</taxon>
        <taxon>Thermoprotei</taxon>
        <taxon>Desulfurococcales</taxon>
        <taxon>Pyrodictiaceae</taxon>
        <taxon>Pyrodictium</taxon>
    </lineage>
</organism>
<dbReference type="Pfam" id="PF01037">
    <property type="entry name" value="AsnC_trans_reg"/>
    <property type="match status" value="1"/>
</dbReference>
<proteinExistence type="predicted"/>
<evidence type="ECO:0000259" key="2">
    <source>
        <dbReference type="Pfam" id="PF01037"/>
    </source>
</evidence>
<dbReference type="Gene3D" id="3.30.70.920">
    <property type="match status" value="1"/>
</dbReference>
<dbReference type="STRING" id="2309.CF15_02775"/>
<dbReference type="SUPFAM" id="SSF54909">
    <property type="entry name" value="Dimeric alpha+beta barrel"/>
    <property type="match status" value="1"/>
</dbReference>
<comment type="caution">
    <text evidence="3">The sequence shown here is derived from an EMBL/GenBank/DDBJ whole genome shotgun (WGS) entry which is preliminary data.</text>
</comment>
<feature type="domain" description="Transcription regulator AsnC/Lrp ligand binding" evidence="2">
    <location>
        <begin position="6"/>
        <end position="76"/>
    </location>
</feature>
<dbReference type="AlphaFoldDB" id="A0A0V8RUK5"/>
<dbReference type="EMBL" id="LNTB01000001">
    <property type="protein sequence ID" value="KSW11753.1"/>
    <property type="molecule type" value="Genomic_DNA"/>
</dbReference>
<sequence length="81" mass="9236">MPKAIILINTEMGADEEVFENLKSMPEVKAVYMVYGLYDIVAIIESEDMNKLRDIVYKSLRSSPKVRSTLTMIVVKGHESR</sequence>
<gene>
    <name evidence="3" type="ORF">CF15_02775</name>
</gene>
<dbReference type="OrthoDB" id="8136at2157"/>
<dbReference type="RefSeq" id="WP_058370430.1">
    <property type="nucleotide sequence ID" value="NZ_LNTB01000001.1"/>
</dbReference>
<reference evidence="3 4" key="1">
    <citation type="submission" date="2015-11" db="EMBL/GenBank/DDBJ databases">
        <title>Genome sequence of Pyrodictium occultum PL-19, a marine hyperthermophilic archaeon isolated from Volcano, Italy.</title>
        <authorList>
            <person name="Utturkar S."/>
            <person name="Huber H."/>
            <person name="Leptihn S."/>
            <person name="Brown S."/>
            <person name="Stetter K.O."/>
            <person name="Podar M."/>
        </authorList>
    </citation>
    <scope>NUCLEOTIDE SEQUENCE [LARGE SCALE GENOMIC DNA]</scope>
    <source>
        <strain evidence="3 4">PL-19</strain>
    </source>
</reference>
<dbReference type="InterPro" id="IPR011008">
    <property type="entry name" value="Dimeric_a/b-barrel"/>
</dbReference>
<accession>A0A0V8RUK5</accession>